<reference evidence="8" key="2">
    <citation type="submission" date="2023-07" db="EMBL/GenBank/DDBJ databases">
        <authorList>
            <consortium name="AG Swart"/>
            <person name="Singh M."/>
            <person name="Singh A."/>
            <person name="Seah K."/>
            <person name="Emmerich C."/>
        </authorList>
    </citation>
    <scope>NUCLEOTIDE SEQUENCE</scope>
    <source>
        <strain evidence="8">DP1</strain>
    </source>
</reference>
<dbReference type="AlphaFoldDB" id="A0A7S3NLE1"/>
<evidence type="ECO:0000256" key="1">
    <source>
        <dbReference type="ARBA" id="ARBA00004496"/>
    </source>
</evidence>
<evidence type="ECO:0000256" key="4">
    <source>
        <dbReference type="ARBA" id="ARBA00022980"/>
    </source>
</evidence>
<evidence type="ECO:0000313" key="9">
    <source>
        <dbReference type="Proteomes" id="UP001295684"/>
    </source>
</evidence>
<comment type="similarity">
    <text evidence="2">Belongs to the universal ribosomal protein uL18 family.</text>
</comment>
<dbReference type="Proteomes" id="UP001295684">
    <property type="component" value="Unassembled WGS sequence"/>
</dbReference>
<dbReference type="InterPro" id="IPR025607">
    <property type="entry name" value="Ribosomal_uL18_C_euk"/>
</dbReference>
<evidence type="ECO:0000313" key="8">
    <source>
        <dbReference type="EMBL" id="CAI2373891.1"/>
    </source>
</evidence>
<dbReference type="GO" id="GO:0022625">
    <property type="term" value="C:cytosolic large ribosomal subunit"/>
    <property type="evidence" value="ECO:0007669"/>
    <property type="project" value="TreeGrafter"/>
</dbReference>
<dbReference type="GO" id="GO:0006412">
    <property type="term" value="P:translation"/>
    <property type="evidence" value="ECO:0007669"/>
    <property type="project" value="InterPro"/>
</dbReference>
<dbReference type="EMBL" id="CAMPGE010015258">
    <property type="protein sequence ID" value="CAI2373891.1"/>
    <property type="molecule type" value="Genomic_DNA"/>
</dbReference>
<dbReference type="Pfam" id="PF17144">
    <property type="entry name" value="Ribosomal_L5e"/>
    <property type="match status" value="1"/>
</dbReference>
<dbReference type="InterPro" id="IPR005485">
    <property type="entry name" value="Rbsml_uL18_euk_arch"/>
</dbReference>
<keyword evidence="3" id="KW-0963">Cytoplasm</keyword>
<dbReference type="Gene3D" id="3.30.420.100">
    <property type="match status" value="1"/>
</dbReference>
<dbReference type="HAMAP" id="MF_01337_A">
    <property type="entry name" value="Ribosomal_uL18_A"/>
    <property type="match status" value="1"/>
</dbReference>
<sequence>MPFVKSIKGRSYFGRYQTKFRRRREARTDYYARRKMIMQDKNKYDSKKYRFVVRKTNSRFICQVAYATPNGDRIMAEAKSTELVRFGLTAGLTNYAAAYCTGLLCARRLLKTLKLDDLYKGVEEVDGNVWDVYEQDKVDEKRRPFKAVLDVGITSTTTGNKVFGAMKGASDGGIYIKHNNKRFPGFKIRKPEEKGEKRTETFEADEHRAKIFGLNIEEYMDKLEEEDKKKYKLQFSQWDKCLEANKLDSLEELYKKVHEQIRANPDREALKKTDPVRKSLDEIKSVYENSQGKKWKIDRKLTLEQRKERVQERIADAVRRTQEAS</sequence>
<evidence type="ECO:0000256" key="2">
    <source>
        <dbReference type="ARBA" id="ARBA00007116"/>
    </source>
</evidence>
<protein>
    <recommendedName>
        <fullName evidence="6">Large ribosomal subunit protein uL18 C-terminal eukaryotes domain-containing protein</fullName>
    </recommendedName>
</protein>
<dbReference type="PANTHER" id="PTHR23410:SF12">
    <property type="entry name" value="LARGE RIBOSOMAL SUBUNIT PROTEIN UL18"/>
    <property type="match status" value="1"/>
</dbReference>
<accession>A0A7S3NLE1</accession>
<dbReference type="GO" id="GO:0000027">
    <property type="term" value="P:ribosomal large subunit assembly"/>
    <property type="evidence" value="ECO:0007669"/>
    <property type="project" value="TreeGrafter"/>
</dbReference>
<keyword evidence="9" id="KW-1185">Reference proteome</keyword>
<proteinExistence type="inferred from homology"/>
<comment type="subcellular location">
    <subcellularLocation>
        <location evidence="1">Cytoplasm</location>
    </subcellularLocation>
</comment>
<keyword evidence="4" id="KW-0689">Ribosomal protein</keyword>
<name>A0A7S3NLE1_EUPCR</name>
<keyword evidence="5" id="KW-0687">Ribonucleoprotein</keyword>
<feature type="domain" description="Large ribosomal subunit protein uL18 C-terminal eukaryotes" evidence="6">
    <location>
        <begin position="250"/>
        <end position="318"/>
    </location>
</feature>
<organism evidence="7">
    <name type="scientific">Euplotes crassus</name>
    <dbReference type="NCBI Taxonomy" id="5936"/>
    <lineage>
        <taxon>Eukaryota</taxon>
        <taxon>Sar</taxon>
        <taxon>Alveolata</taxon>
        <taxon>Ciliophora</taxon>
        <taxon>Intramacronucleata</taxon>
        <taxon>Spirotrichea</taxon>
        <taxon>Hypotrichia</taxon>
        <taxon>Euplotida</taxon>
        <taxon>Euplotidae</taxon>
        <taxon>Moneuplotes</taxon>
    </lineage>
</organism>
<dbReference type="EMBL" id="HBIK01000898">
    <property type="protein sequence ID" value="CAE0375468.1"/>
    <property type="molecule type" value="Transcribed_RNA"/>
</dbReference>
<dbReference type="Pfam" id="PF14204">
    <property type="entry name" value="Ribosomal_L18_c"/>
    <property type="match status" value="1"/>
</dbReference>
<dbReference type="GO" id="GO:0008097">
    <property type="term" value="F:5S rRNA binding"/>
    <property type="evidence" value="ECO:0007669"/>
    <property type="project" value="InterPro"/>
</dbReference>
<dbReference type="SUPFAM" id="SSF53137">
    <property type="entry name" value="Translational machinery components"/>
    <property type="match status" value="1"/>
</dbReference>
<dbReference type="PRINTS" id="PR00058">
    <property type="entry name" value="RIBOSOMALL5"/>
</dbReference>
<dbReference type="OrthoDB" id="309270at2759"/>
<dbReference type="GO" id="GO:0003735">
    <property type="term" value="F:structural constituent of ribosome"/>
    <property type="evidence" value="ECO:0007669"/>
    <property type="project" value="InterPro"/>
</dbReference>
<evidence type="ECO:0000256" key="3">
    <source>
        <dbReference type="ARBA" id="ARBA00022490"/>
    </source>
</evidence>
<dbReference type="InterPro" id="IPR057268">
    <property type="entry name" value="Ribosomal_L18"/>
</dbReference>
<gene>
    <name evidence="7" type="ORF">ECRA1380_LOCUS419</name>
    <name evidence="8" type="ORF">ECRASSUSDP1_LOCUS15240</name>
</gene>
<reference evidence="7" key="1">
    <citation type="submission" date="2021-01" db="EMBL/GenBank/DDBJ databases">
        <authorList>
            <person name="Corre E."/>
            <person name="Pelletier E."/>
            <person name="Niang G."/>
            <person name="Scheremetjew M."/>
            <person name="Finn R."/>
            <person name="Kale V."/>
            <person name="Holt S."/>
            <person name="Cochrane G."/>
            <person name="Meng A."/>
            <person name="Brown T."/>
            <person name="Cohen L."/>
        </authorList>
    </citation>
    <scope>NUCLEOTIDE SEQUENCE</scope>
    <source>
        <strain evidence="7">CT5</strain>
    </source>
</reference>
<evidence type="ECO:0000313" key="7">
    <source>
        <dbReference type="EMBL" id="CAE0375468.1"/>
    </source>
</evidence>
<evidence type="ECO:0000259" key="6">
    <source>
        <dbReference type="Pfam" id="PF14204"/>
    </source>
</evidence>
<evidence type="ECO:0000256" key="5">
    <source>
        <dbReference type="ARBA" id="ARBA00023274"/>
    </source>
</evidence>
<dbReference type="CDD" id="cd00432">
    <property type="entry name" value="Ribosomal_L18_L5e"/>
    <property type="match status" value="1"/>
</dbReference>
<dbReference type="PANTHER" id="PTHR23410">
    <property type="entry name" value="RIBOSOMAL PROTEIN L5-RELATED"/>
    <property type="match status" value="1"/>
</dbReference>